<comment type="caution">
    <text evidence="3">The sequence shown here is derived from an EMBL/GenBank/DDBJ whole genome shotgun (WGS) entry which is preliminary data.</text>
</comment>
<feature type="domain" description="AB hydrolase-1" evidence="2">
    <location>
        <begin position="86"/>
        <end position="177"/>
    </location>
</feature>
<evidence type="ECO:0000259" key="2">
    <source>
        <dbReference type="Pfam" id="PF00561"/>
    </source>
</evidence>
<dbReference type="PRINTS" id="PR00412">
    <property type="entry name" value="EPOXHYDRLASE"/>
</dbReference>
<dbReference type="Pfam" id="PF00561">
    <property type="entry name" value="Abhydrolase_1"/>
    <property type="match status" value="1"/>
</dbReference>
<keyword evidence="3" id="KW-0378">Hydrolase</keyword>
<evidence type="ECO:0000256" key="1">
    <source>
        <dbReference type="SAM" id="MobiDB-lite"/>
    </source>
</evidence>
<dbReference type="RefSeq" id="WP_133435530.1">
    <property type="nucleotide sequence ID" value="NZ_JAUFSA010000001.1"/>
</dbReference>
<dbReference type="InterPro" id="IPR029058">
    <property type="entry name" value="AB_hydrolase_fold"/>
</dbReference>
<dbReference type="EMBL" id="JAUFSA010000001">
    <property type="protein sequence ID" value="MDP7736928.1"/>
    <property type="molecule type" value="Genomic_DNA"/>
</dbReference>
<dbReference type="GO" id="GO:0047372">
    <property type="term" value="F:monoacylglycerol lipase activity"/>
    <property type="evidence" value="ECO:0007669"/>
    <property type="project" value="TreeGrafter"/>
</dbReference>
<protein>
    <submittedName>
        <fullName evidence="3">Alpha/beta fold hydrolase</fullName>
    </submittedName>
</protein>
<evidence type="ECO:0000313" key="4">
    <source>
        <dbReference type="Proteomes" id="UP001229081"/>
    </source>
</evidence>
<proteinExistence type="predicted"/>
<dbReference type="GO" id="GO:0016020">
    <property type="term" value="C:membrane"/>
    <property type="evidence" value="ECO:0007669"/>
    <property type="project" value="TreeGrafter"/>
</dbReference>
<dbReference type="Proteomes" id="UP001229081">
    <property type="component" value="Unassembled WGS sequence"/>
</dbReference>
<name>A0A4R5WVF4_9MYCO</name>
<dbReference type="InterPro" id="IPR000639">
    <property type="entry name" value="Epox_hydrolase-like"/>
</dbReference>
<gene>
    <name evidence="3" type="ORF">QXL92_19475</name>
</gene>
<dbReference type="InterPro" id="IPR000073">
    <property type="entry name" value="AB_hydrolase_1"/>
</dbReference>
<evidence type="ECO:0000313" key="3">
    <source>
        <dbReference type="EMBL" id="MDP7736928.1"/>
    </source>
</evidence>
<dbReference type="SUPFAM" id="SSF53474">
    <property type="entry name" value="alpha/beta-Hydrolases"/>
    <property type="match status" value="1"/>
</dbReference>
<dbReference type="PANTHER" id="PTHR43798:SF33">
    <property type="entry name" value="HYDROLASE, PUTATIVE (AFU_ORTHOLOGUE AFUA_2G14860)-RELATED"/>
    <property type="match status" value="1"/>
</dbReference>
<dbReference type="Gene3D" id="3.40.50.1820">
    <property type="entry name" value="alpha/beta hydrolase"/>
    <property type="match status" value="1"/>
</dbReference>
<accession>A0A4R5WVF4</accession>
<sequence length="362" mass="40088">MTTGLSYTEPPQRITEALQDGLTAALQTAEQLVTALGDMASVRPNADGETERLGDVTVVHRFVDAPGDSETVRWHFVESGAPSAHTVVFLHGLPDSWWQWHYALEALSPRYHCLAIDLKGYGQSDKRSGDYRQAGVAEQLGALLDTLRIGEFTLITHDRGTPIGDHLVAAMGDRVRGYGRGQQHLWHLHPSLHPQQAMMQSPEAPAMLGEARRFATTAYTWLTEREVARDDLLRTCAEFSHPGIATAVPRYFHSSSFRQEWVDRRTRLIRSWTAPVLLLQGAHDPLQPREFYDDAEVLGMLPPGSGLHLFDTGHFWPFEAPRETVDVVAGFCDRVTGQGTSWTTGRAPSAAADPPVTPLVQL</sequence>
<dbReference type="GO" id="GO:0046464">
    <property type="term" value="P:acylglycerol catabolic process"/>
    <property type="evidence" value="ECO:0007669"/>
    <property type="project" value="TreeGrafter"/>
</dbReference>
<reference evidence="3" key="1">
    <citation type="submission" date="2023-06" db="EMBL/GenBank/DDBJ databases">
        <title>Identification of two novel mycobacterium reveal diversities and complexities of Mycobacterium gordonae clade.</title>
        <authorList>
            <person name="Matsumoto Y."/>
            <person name="Nakamura S."/>
            <person name="Motooka D."/>
            <person name="Fukushima K."/>
        </authorList>
    </citation>
    <scope>NUCLEOTIDE SEQUENCE</scope>
    <source>
        <strain evidence="3">TY812</strain>
    </source>
</reference>
<feature type="region of interest" description="Disordered" evidence="1">
    <location>
        <begin position="342"/>
        <end position="362"/>
    </location>
</feature>
<organism evidence="3 4">
    <name type="scientific">Mycobacterium paragordonae</name>
    <dbReference type="NCBI Taxonomy" id="1389713"/>
    <lineage>
        <taxon>Bacteria</taxon>
        <taxon>Bacillati</taxon>
        <taxon>Actinomycetota</taxon>
        <taxon>Actinomycetes</taxon>
        <taxon>Mycobacteriales</taxon>
        <taxon>Mycobacteriaceae</taxon>
        <taxon>Mycobacterium</taxon>
    </lineage>
</organism>
<dbReference type="PANTHER" id="PTHR43798">
    <property type="entry name" value="MONOACYLGLYCEROL LIPASE"/>
    <property type="match status" value="1"/>
</dbReference>
<dbReference type="InterPro" id="IPR050266">
    <property type="entry name" value="AB_hydrolase_sf"/>
</dbReference>
<dbReference type="AlphaFoldDB" id="A0A4R5WVF4"/>